<dbReference type="Proteomes" id="UP000230495">
    <property type="component" value="Unassembled WGS sequence"/>
</dbReference>
<comment type="caution">
    <text evidence="2">The sequence shown here is derived from an EMBL/GenBank/DDBJ whole genome shotgun (WGS) entry which is preliminary data.</text>
</comment>
<protein>
    <recommendedName>
        <fullName evidence="1">Zinc finger Ogr/Delta-type domain-containing protein</fullName>
    </recommendedName>
</protein>
<reference evidence="2 3" key="1">
    <citation type="journal article" date="2017" name="J. Antimicrob. Chemother.">
        <title>Characterization of the population structure, drug resistance mechanisms and plasmids of the community-associated Enterobacter cloacae complex in China.</title>
        <authorList>
            <person name="Zhou K."/>
            <person name="Yu W."/>
            <person name="Cao X."/>
            <person name="Shen P."/>
            <person name="Lu H."/>
            <person name="Luo Q."/>
            <person name="Rossen J.W.A."/>
            <person name="Xiao Y."/>
        </authorList>
    </citation>
    <scope>NUCLEOTIDE SEQUENCE [LARGE SCALE GENOMIC DNA]</scope>
    <source>
        <strain evidence="2">ECC1097</strain>
    </source>
</reference>
<accession>A0A2J0PGZ7</accession>
<dbReference type="InterPro" id="IPR007684">
    <property type="entry name" value="Znf_Ogr/Delta"/>
</dbReference>
<dbReference type="Pfam" id="PF04606">
    <property type="entry name" value="Ogr_Delta"/>
    <property type="match status" value="1"/>
</dbReference>
<organism evidence="2">
    <name type="scientific">Enterobacter kobei</name>
    <dbReference type="NCBI Taxonomy" id="208224"/>
    <lineage>
        <taxon>Bacteria</taxon>
        <taxon>Pseudomonadati</taxon>
        <taxon>Pseudomonadota</taxon>
        <taxon>Gammaproteobacteria</taxon>
        <taxon>Enterobacterales</taxon>
        <taxon>Enterobacteriaceae</taxon>
        <taxon>Enterobacter</taxon>
        <taxon>Enterobacter cloacae complex</taxon>
    </lineage>
</organism>
<evidence type="ECO:0000259" key="1">
    <source>
        <dbReference type="Pfam" id="PF04606"/>
    </source>
</evidence>
<feature type="domain" description="Zinc finger Ogr/Delta-type" evidence="1">
    <location>
        <begin position="3"/>
        <end position="49"/>
    </location>
</feature>
<dbReference type="EMBL" id="NEEU01000015">
    <property type="protein sequence ID" value="PJD71995.1"/>
    <property type="molecule type" value="Genomic_DNA"/>
</dbReference>
<evidence type="ECO:0000313" key="2">
    <source>
        <dbReference type="EMBL" id="PJD71995.1"/>
    </source>
</evidence>
<sequence length="76" mass="8664">MMHCPFCKSPAHTRSSRYLSEKVKQSYYQCTNIVCSASFRAMTAVDKIIQSPALADLSDDEFIVCESGKIKKQRFH</sequence>
<evidence type="ECO:0000313" key="3">
    <source>
        <dbReference type="Proteomes" id="UP000230495"/>
    </source>
</evidence>
<dbReference type="AlphaFoldDB" id="A0A2J0PGZ7"/>
<name>A0A2J0PGZ7_9ENTR</name>
<proteinExistence type="predicted"/>
<dbReference type="RefSeq" id="WP_045352807.1">
    <property type="nucleotide sequence ID" value="NZ_JAKMLU010000029.1"/>
</dbReference>
<gene>
    <name evidence="2" type="ORF">B9Q37_20245</name>
</gene>
<dbReference type="OrthoDB" id="6895359at2"/>